<dbReference type="GO" id="GO:0005634">
    <property type="term" value="C:nucleus"/>
    <property type="evidence" value="ECO:0007669"/>
    <property type="project" value="UniProtKB-SubCell"/>
</dbReference>
<dbReference type="GO" id="GO:0008270">
    <property type="term" value="F:zinc ion binding"/>
    <property type="evidence" value="ECO:0007669"/>
    <property type="project" value="InterPro"/>
</dbReference>
<gene>
    <name evidence="7" type="ORF">M407DRAFT_66798</name>
</gene>
<organism evidence="7 8">
    <name type="scientific">Tulasnella calospora MUT 4182</name>
    <dbReference type="NCBI Taxonomy" id="1051891"/>
    <lineage>
        <taxon>Eukaryota</taxon>
        <taxon>Fungi</taxon>
        <taxon>Dikarya</taxon>
        <taxon>Basidiomycota</taxon>
        <taxon>Agaricomycotina</taxon>
        <taxon>Agaricomycetes</taxon>
        <taxon>Cantharellales</taxon>
        <taxon>Tulasnellaceae</taxon>
        <taxon>Tulasnella</taxon>
    </lineage>
</organism>
<feature type="domain" description="Xylanolytic transcriptional activator regulatory" evidence="6">
    <location>
        <begin position="163"/>
        <end position="240"/>
    </location>
</feature>
<dbReference type="Pfam" id="PF04082">
    <property type="entry name" value="Fungal_trans"/>
    <property type="match status" value="1"/>
</dbReference>
<comment type="subcellular location">
    <subcellularLocation>
        <location evidence="1">Nucleus</location>
    </subcellularLocation>
</comment>
<evidence type="ECO:0000256" key="2">
    <source>
        <dbReference type="ARBA" id="ARBA00023015"/>
    </source>
</evidence>
<name>A0A0C3QJD1_9AGAM</name>
<protein>
    <recommendedName>
        <fullName evidence="6">Xylanolytic transcriptional activator regulatory domain-containing protein</fullName>
    </recommendedName>
</protein>
<evidence type="ECO:0000313" key="7">
    <source>
        <dbReference type="EMBL" id="KIO32355.1"/>
    </source>
</evidence>
<proteinExistence type="predicted"/>
<dbReference type="InterPro" id="IPR051089">
    <property type="entry name" value="prtT"/>
</dbReference>
<evidence type="ECO:0000256" key="3">
    <source>
        <dbReference type="ARBA" id="ARBA00023125"/>
    </source>
</evidence>
<evidence type="ECO:0000256" key="4">
    <source>
        <dbReference type="ARBA" id="ARBA00023163"/>
    </source>
</evidence>
<keyword evidence="3" id="KW-0238">DNA-binding</keyword>
<dbReference type="GO" id="GO:0006351">
    <property type="term" value="P:DNA-templated transcription"/>
    <property type="evidence" value="ECO:0007669"/>
    <property type="project" value="InterPro"/>
</dbReference>
<keyword evidence="5" id="KW-0539">Nucleus</keyword>
<evidence type="ECO:0000256" key="1">
    <source>
        <dbReference type="ARBA" id="ARBA00004123"/>
    </source>
</evidence>
<dbReference type="PANTHER" id="PTHR31845:SF19">
    <property type="entry name" value="TRANSCRIPTION FACTOR DOMAIN-CONTAINING PROTEIN"/>
    <property type="match status" value="1"/>
</dbReference>
<dbReference type="OrthoDB" id="39175at2759"/>
<evidence type="ECO:0000313" key="8">
    <source>
        <dbReference type="Proteomes" id="UP000054248"/>
    </source>
</evidence>
<keyword evidence="2" id="KW-0805">Transcription regulation</keyword>
<reference evidence="7 8" key="1">
    <citation type="submission" date="2014-04" db="EMBL/GenBank/DDBJ databases">
        <authorList>
            <consortium name="DOE Joint Genome Institute"/>
            <person name="Kuo A."/>
            <person name="Girlanda M."/>
            <person name="Perotto S."/>
            <person name="Kohler A."/>
            <person name="Nagy L.G."/>
            <person name="Floudas D."/>
            <person name="Copeland A."/>
            <person name="Barry K.W."/>
            <person name="Cichocki N."/>
            <person name="Veneault-Fourrey C."/>
            <person name="LaButti K."/>
            <person name="Lindquist E.A."/>
            <person name="Lipzen A."/>
            <person name="Lundell T."/>
            <person name="Morin E."/>
            <person name="Murat C."/>
            <person name="Sun H."/>
            <person name="Tunlid A."/>
            <person name="Henrissat B."/>
            <person name="Grigoriev I.V."/>
            <person name="Hibbett D.S."/>
            <person name="Martin F."/>
            <person name="Nordberg H.P."/>
            <person name="Cantor M.N."/>
            <person name="Hua S.X."/>
        </authorList>
    </citation>
    <scope>NUCLEOTIDE SEQUENCE [LARGE SCALE GENOMIC DNA]</scope>
    <source>
        <strain evidence="7 8">MUT 4182</strain>
    </source>
</reference>
<dbReference type="GO" id="GO:0000976">
    <property type="term" value="F:transcription cis-regulatory region binding"/>
    <property type="evidence" value="ECO:0007669"/>
    <property type="project" value="TreeGrafter"/>
</dbReference>
<sequence length="646" mass="72780">MRPWDLRIRITGDLVGLGNEASVDAWLTMTFAGPAQNLAFRRLLNERNPPELLAMGFINLEDVDKLFKIFYDRLNVFLSILDPVIHTPVDIFGRSPFLFTVVCAVASRYYTEKPHIYSVAMHYARTAAAMALVEGIKSVETCQAYIIMSVYPVPARRWEEDRSWLYLRLAIGMATDLSLHVPSSTTKFLDERHEREILNRTRTWIICFNLDRSGATQFGKPPSIKEDTVIRRSPTWYKSSPHNHCYDVQMVAYTALLRLVGAFLEEVYSDPNSPTGLNKELNFTEVTLRYDAKLNKFAEETSTRFSNEADPRDPACRYRNELLPFLVNYSRLVMFSFGFQQAFQRGTLGRGNKFLTTCVEAASNVLKSVVDVMAPSGYLRYAADGHFVFAAFASAYLLKVLRPPFASTLEHEQQSRILALVNRVIKTLASPEVAVDDHHTPKLYSRFLDGLLKRNQEAAVNAAAMIRAPAEPTVPAPLPTIDTVLARATAPSAEKRPMSPTIQVQAPDEELPTARPTSLMEAVQTTQPHLLGGEPMYRDDAYAYSTTASSTIDAQTRDTATQYSNEDVLMQGDENWIATMGALDNPAFWTNGMLPGFQWPSPPEGNWQQPLAPDNHFTNNIPQHEPSQQQMFASLMHPMNQTQHLR</sequence>
<dbReference type="CDD" id="cd12148">
    <property type="entry name" value="fungal_TF_MHR"/>
    <property type="match status" value="1"/>
</dbReference>
<dbReference type="SMART" id="SM00906">
    <property type="entry name" value="Fungal_trans"/>
    <property type="match status" value="1"/>
</dbReference>
<dbReference type="AlphaFoldDB" id="A0A0C3QJD1"/>
<dbReference type="GO" id="GO:0000981">
    <property type="term" value="F:DNA-binding transcription factor activity, RNA polymerase II-specific"/>
    <property type="evidence" value="ECO:0007669"/>
    <property type="project" value="TreeGrafter"/>
</dbReference>
<dbReference type="EMBL" id="KN822955">
    <property type="protein sequence ID" value="KIO32355.1"/>
    <property type="molecule type" value="Genomic_DNA"/>
</dbReference>
<dbReference type="InterPro" id="IPR007219">
    <property type="entry name" value="XnlR_reg_dom"/>
</dbReference>
<accession>A0A0C3QJD1</accession>
<evidence type="ECO:0000259" key="6">
    <source>
        <dbReference type="SMART" id="SM00906"/>
    </source>
</evidence>
<keyword evidence="8" id="KW-1185">Reference proteome</keyword>
<evidence type="ECO:0000256" key="5">
    <source>
        <dbReference type="ARBA" id="ARBA00023242"/>
    </source>
</evidence>
<keyword evidence="4" id="KW-0804">Transcription</keyword>
<dbReference type="PANTHER" id="PTHR31845">
    <property type="entry name" value="FINGER DOMAIN PROTEIN, PUTATIVE-RELATED"/>
    <property type="match status" value="1"/>
</dbReference>
<dbReference type="HOGENOM" id="CLU_004538_2_0_1"/>
<reference evidence="8" key="2">
    <citation type="submission" date="2015-01" db="EMBL/GenBank/DDBJ databases">
        <title>Evolutionary Origins and Diversification of the Mycorrhizal Mutualists.</title>
        <authorList>
            <consortium name="DOE Joint Genome Institute"/>
            <consortium name="Mycorrhizal Genomics Consortium"/>
            <person name="Kohler A."/>
            <person name="Kuo A."/>
            <person name="Nagy L.G."/>
            <person name="Floudas D."/>
            <person name="Copeland A."/>
            <person name="Barry K.W."/>
            <person name="Cichocki N."/>
            <person name="Veneault-Fourrey C."/>
            <person name="LaButti K."/>
            <person name="Lindquist E.A."/>
            <person name="Lipzen A."/>
            <person name="Lundell T."/>
            <person name="Morin E."/>
            <person name="Murat C."/>
            <person name="Riley R."/>
            <person name="Ohm R."/>
            <person name="Sun H."/>
            <person name="Tunlid A."/>
            <person name="Henrissat B."/>
            <person name="Grigoriev I.V."/>
            <person name="Hibbett D.S."/>
            <person name="Martin F."/>
        </authorList>
    </citation>
    <scope>NUCLEOTIDE SEQUENCE [LARGE SCALE GENOMIC DNA]</scope>
    <source>
        <strain evidence="8">MUT 4182</strain>
    </source>
</reference>
<dbReference type="Proteomes" id="UP000054248">
    <property type="component" value="Unassembled WGS sequence"/>
</dbReference>